<dbReference type="EMBL" id="JAANHS010000006">
    <property type="protein sequence ID" value="NHB77056.1"/>
    <property type="molecule type" value="Genomic_DNA"/>
</dbReference>
<dbReference type="NCBIfam" id="TIGR00696">
    <property type="entry name" value="wecG_tagA_cpsF"/>
    <property type="match status" value="1"/>
</dbReference>
<dbReference type="Pfam" id="PF03808">
    <property type="entry name" value="Glyco_tran_WecG"/>
    <property type="match status" value="1"/>
</dbReference>
<organism evidence="3 4">
    <name type="scientific">Rhodobacter calidifons</name>
    <dbReference type="NCBI Taxonomy" id="2715277"/>
    <lineage>
        <taxon>Bacteria</taxon>
        <taxon>Pseudomonadati</taxon>
        <taxon>Pseudomonadota</taxon>
        <taxon>Alphaproteobacteria</taxon>
        <taxon>Rhodobacterales</taxon>
        <taxon>Rhodobacter group</taxon>
        <taxon>Rhodobacter</taxon>
    </lineage>
</organism>
<dbReference type="CDD" id="cd06533">
    <property type="entry name" value="Glyco_transf_WecG_TagA"/>
    <property type="match status" value="1"/>
</dbReference>
<protein>
    <submittedName>
        <fullName evidence="3">WecB/TagA/CpsF family glycosyltransferase</fullName>
    </submittedName>
</protein>
<proteinExistence type="predicted"/>
<sequence>MDSGRGRHDQKGQAEVSRPLSLVNVPTEAALLSDIETLLARGEGFSVATINLDHVVKLRRSPAFQAAYLAQTHVVADGNPIVWLSHLAGRREVALVPGSELIAPVAAMAARLGVPLAFLGSTEPVLRAAADRLVADHPGLKVVACLAPPYGFDPESSAADDLIDRVAASGARICLLALGAPKQEMLAARGLARQPGLGFLSIGAGLDFIAGHQTRAPVWVRRIAMEWLWRMLSNPRRLARRYLDCALVLPSLTIAALRARGEGQGQ</sequence>
<evidence type="ECO:0000256" key="1">
    <source>
        <dbReference type="ARBA" id="ARBA00022676"/>
    </source>
</evidence>
<comment type="caution">
    <text evidence="3">The sequence shown here is derived from an EMBL/GenBank/DDBJ whole genome shotgun (WGS) entry which is preliminary data.</text>
</comment>
<keyword evidence="4" id="KW-1185">Reference proteome</keyword>
<dbReference type="PANTHER" id="PTHR34136:SF1">
    <property type="entry name" value="UDP-N-ACETYL-D-MANNOSAMINURONIC ACID TRANSFERASE"/>
    <property type="match status" value="1"/>
</dbReference>
<name>A0ABX0G8M8_9RHOB</name>
<reference evidence="3 4" key="1">
    <citation type="journal article" date="2022" name="Microorganisms">
        <title>Genome Sequence and Characterization of a Xanthorhodopsin-Containing, Aerobic Anoxygenic Phototrophic Rhodobacter Species, Isolated from Mesophilic Conditions at Yellowstone National Park.</title>
        <authorList>
            <person name="Kyndt J.A."/>
            <person name="Robertson S."/>
            <person name="Shoffstall I.B."/>
            <person name="Ramaley R.F."/>
            <person name="Meyer T.E."/>
        </authorList>
    </citation>
    <scope>NUCLEOTIDE SEQUENCE [LARGE SCALE GENOMIC DNA]</scope>
    <source>
        <strain evidence="3 4">M37P</strain>
    </source>
</reference>
<dbReference type="PANTHER" id="PTHR34136">
    <property type="match status" value="1"/>
</dbReference>
<evidence type="ECO:0000256" key="2">
    <source>
        <dbReference type="ARBA" id="ARBA00022679"/>
    </source>
</evidence>
<keyword evidence="2" id="KW-0808">Transferase</keyword>
<gene>
    <name evidence="3" type="ORF">G8O29_09925</name>
</gene>
<dbReference type="InterPro" id="IPR004629">
    <property type="entry name" value="WecG_TagA_CpsF"/>
</dbReference>
<evidence type="ECO:0000313" key="3">
    <source>
        <dbReference type="EMBL" id="NHB77056.1"/>
    </source>
</evidence>
<evidence type="ECO:0000313" key="4">
    <source>
        <dbReference type="Proteomes" id="UP001515660"/>
    </source>
</evidence>
<accession>A0ABX0G8M8</accession>
<dbReference type="Proteomes" id="UP001515660">
    <property type="component" value="Unassembled WGS sequence"/>
</dbReference>
<keyword evidence="1" id="KW-0328">Glycosyltransferase</keyword>